<dbReference type="RefSeq" id="WP_201751605.1">
    <property type="nucleotide sequence ID" value="NZ_CP047656.1"/>
</dbReference>
<evidence type="ECO:0000313" key="1">
    <source>
        <dbReference type="EMBL" id="QHJ13536.1"/>
    </source>
</evidence>
<name>A0A857JPY5_9ALTE</name>
<dbReference type="EMBL" id="CP047656">
    <property type="protein sequence ID" value="QHJ13536.1"/>
    <property type="molecule type" value="Genomic_DNA"/>
</dbReference>
<organism evidence="1 2">
    <name type="scientific">Paraglaciecola mesophila</name>
    <dbReference type="NCBI Taxonomy" id="197222"/>
    <lineage>
        <taxon>Bacteria</taxon>
        <taxon>Pseudomonadati</taxon>
        <taxon>Pseudomonadota</taxon>
        <taxon>Gammaproteobacteria</taxon>
        <taxon>Alteromonadales</taxon>
        <taxon>Alteromonadaceae</taxon>
        <taxon>Paraglaciecola</taxon>
    </lineage>
</organism>
<protein>
    <submittedName>
        <fullName evidence="1">Uncharacterized protein</fullName>
    </submittedName>
</protein>
<accession>A0A857JPY5</accession>
<evidence type="ECO:0000313" key="2">
    <source>
        <dbReference type="Proteomes" id="UP000464524"/>
    </source>
</evidence>
<sequence length="53" mass="5409">MNRSSKGFGLAGVLATVVFLIVAAIFSASAKSQPKSTNVSTYTACDAVSLAEK</sequence>
<gene>
    <name evidence="1" type="ORF">FX988_03801</name>
</gene>
<dbReference type="Proteomes" id="UP000464524">
    <property type="component" value="Chromosome"/>
</dbReference>
<dbReference type="KEGG" id="pmes:FX988_03801"/>
<reference evidence="1 2" key="1">
    <citation type="submission" date="2019-12" db="EMBL/GenBank/DDBJ databases">
        <title>Genome sequencing and assembly of endphytes of Porphyra tenera.</title>
        <authorList>
            <person name="Park J.M."/>
            <person name="Shin R."/>
            <person name="Jo S.H."/>
        </authorList>
    </citation>
    <scope>NUCLEOTIDE SEQUENCE [LARGE SCALE GENOMIC DNA]</scope>
    <source>
        <strain evidence="1 2">GPM4</strain>
    </source>
</reference>
<dbReference type="AlphaFoldDB" id="A0A857JPY5"/>
<proteinExistence type="predicted"/>
<keyword evidence="2" id="KW-1185">Reference proteome</keyword>